<dbReference type="InterPro" id="IPR013830">
    <property type="entry name" value="SGNH_hydro"/>
</dbReference>
<proteinExistence type="predicted"/>
<sequence>MASSEALVRARRRKLGMIGGPLLDGCAARCYAPSPPVRSRGATCVMALRHITSMPSRRRALPPRGTLPISDPNMASSPLLLAIGDSLVAGYGLPVSDAFPAQLERRLRRAHPGARVANAGRSGDTSADVLRRLPAAMSALDARPALAIVQVGPNDVLRQVPPAATRANLEAVLVELRRCGVPALLTTVAPPPVLHDRARPYLGLHDELAARHGARTCAFFPAGVLGHPDMVLADRMHPNARAIAAVVDAMLPVVERMLAEGDAAMRA</sequence>
<dbReference type="EMBL" id="QFQI01000001">
    <property type="protein sequence ID" value="PZQ62826.1"/>
    <property type="molecule type" value="Genomic_DNA"/>
</dbReference>
<feature type="domain" description="SGNH hydrolase-type esterase" evidence="1">
    <location>
        <begin position="82"/>
        <end position="241"/>
    </location>
</feature>
<dbReference type="Pfam" id="PF13472">
    <property type="entry name" value="Lipase_GDSL_2"/>
    <property type="match status" value="1"/>
</dbReference>
<dbReference type="PANTHER" id="PTHR30383:SF24">
    <property type="entry name" value="THIOESTERASE 1_PROTEASE 1_LYSOPHOSPHOLIPASE L1"/>
    <property type="match status" value="1"/>
</dbReference>
<dbReference type="AlphaFoldDB" id="A0A2W5PB71"/>
<reference evidence="2 3" key="1">
    <citation type="submission" date="2017-08" db="EMBL/GenBank/DDBJ databases">
        <title>Infants hospitalized years apart are colonized by the same room-sourced microbial strains.</title>
        <authorList>
            <person name="Brooks B."/>
            <person name="Olm M.R."/>
            <person name="Firek B.A."/>
            <person name="Baker R."/>
            <person name="Thomas B.C."/>
            <person name="Morowitz M.J."/>
            <person name="Banfield J.F."/>
        </authorList>
    </citation>
    <scope>NUCLEOTIDE SEQUENCE [LARGE SCALE GENOMIC DNA]</scope>
    <source>
        <strain evidence="2">S2_005_001_R1_22</strain>
    </source>
</reference>
<evidence type="ECO:0000259" key="1">
    <source>
        <dbReference type="Pfam" id="PF13472"/>
    </source>
</evidence>
<dbReference type="InterPro" id="IPR036514">
    <property type="entry name" value="SGNH_hydro_sf"/>
</dbReference>
<organism evidence="2 3">
    <name type="scientific">Sphingomonas taxi</name>
    <dbReference type="NCBI Taxonomy" id="1549858"/>
    <lineage>
        <taxon>Bacteria</taxon>
        <taxon>Pseudomonadati</taxon>
        <taxon>Pseudomonadota</taxon>
        <taxon>Alphaproteobacteria</taxon>
        <taxon>Sphingomonadales</taxon>
        <taxon>Sphingomonadaceae</taxon>
        <taxon>Sphingomonas</taxon>
    </lineage>
</organism>
<protein>
    <submittedName>
        <fullName evidence="2">Arylesterase</fullName>
    </submittedName>
</protein>
<evidence type="ECO:0000313" key="2">
    <source>
        <dbReference type="EMBL" id="PZQ62826.1"/>
    </source>
</evidence>
<accession>A0A2W5PB71</accession>
<dbReference type="GO" id="GO:0004622">
    <property type="term" value="F:phosphatidylcholine lysophospholipase activity"/>
    <property type="evidence" value="ECO:0007669"/>
    <property type="project" value="TreeGrafter"/>
</dbReference>
<dbReference type="Gene3D" id="3.40.50.1110">
    <property type="entry name" value="SGNH hydrolase"/>
    <property type="match status" value="1"/>
</dbReference>
<dbReference type="Proteomes" id="UP000249229">
    <property type="component" value="Unassembled WGS sequence"/>
</dbReference>
<dbReference type="PANTHER" id="PTHR30383">
    <property type="entry name" value="THIOESTERASE 1/PROTEASE 1/LYSOPHOSPHOLIPASE L1"/>
    <property type="match status" value="1"/>
</dbReference>
<dbReference type="InterPro" id="IPR051532">
    <property type="entry name" value="Ester_Hydrolysis_Enzymes"/>
</dbReference>
<name>A0A2W5PB71_9SPHN</name>
<evidence type="ECO:0000313" key="3">
    <source>
        <dbReference type="Proteomes" id="UP000249229"/>
    </source>
</evidence>
<dbReference type="SUPFAM" id="SSF52266">
    <property type="entry name" value="SGNH hydrolase"/>
    <property type="match status" value="1"/>
</dbReference>
<comment type="caution">
    <text evidence="2">The sequence shown here is derived from an EMBL/GenBank/DDBJ whole genome shotgun (WGS) entry which is preliminary data.</text>
</comment>
<gene>
    <name evidence="2" type="ORF">DI544_01105</name>
</gene>